<dbReference type="GO" id="GO:0003755">
    <property type="term" value="F:peptidyl-prolyl cis-trans isomerase activity"/>
    <property type="evidence" value="ECO:0007669"/>
    <property type="project" value="UniProtKB-KW"/>
</dbReference>
<sequence>MNSKIKLRLLIFAGIVTLIFIASCSTTDQNPELAVFDNGTVNYKEYLAHYLLSTQYKPDKFPTVENLKKIVELKAIEKMAVHEALEQGIDKDSSYITIVNNNERRLLFQKYVNSKFTDEVITDSLIQKFYNEYTPQYYMKYIMRPIIKSSSPEFIKAQKDTIWEAYNMIKRGADFGKVAKKFSQDITTKNKNGEIGWIIIESMGDHVVRSVMDTLSEHSYSKPFRGYGGYYILYKGDHREVKVPPFEEIRGRIWKSLYHSRKPYIQDLLDKRFEELSKKYHYKLQEDKIKKVLKKVGYKTGISKYKDLNFGKLTDKDKKMKIAVYDGGFILLGDLFANSKKAPINKLEFDKRVESIAREHILAKHAKEINLQNAGELPEQLKSMKTSLLRAILFQRKVKDIVDEQLKKSNAEKDPGKREKLKNKLQKEYEDYLKSKYHFSFVEGNFDKAIELATEAKKEFNLKKSK</sequence>
<dbReference type="InterPro" id="IPR046357">
    <property type="entry name" value="PPIase_dom_sf"/>
</dbReference>
<dbReference type="PANTHER" id="PTHR47245">
    <property type="entry name" value="PEPTIDYLPROLYL ISOMERASE"/>
    <property type="match status" value="1"/>
</dbReference>
<dbReference type="Pfam" id="PF00639">
    <property type="entry name" value="Rotamase"/>
    <property type="match status" value="1"/>
</dbReference>
<dbReference type="EC" id="5.2.1.8" evidence="2"/>
<keyword evidence="4" id="KW-0697">Rotamase</keyword>
<dbReference type="Gene3D" id="3.10.50.40">
    <property type="match status" value="1"/>
</dbReference>
<dbReference type="PANTHER" id="PTHR47245:SF1">
    <property type="entry name" value="FOLDASE PROTEIN PRSA"/>
    <property type="match status" value="1"/>
</dbReference>
<evidence type="ECO:0000256" key="3">
    <source>
        <dbReference type="ARBA" id="ARBA00022729"/>
    </source>
</evidence>
<evidence type="ECO:0000256" key="5">
    <source>
        <dbReference type="ARBA" id="ARBA00023235"/>
    </source>
</evidence>
<dbReference type="PROSITE" id="PS51257">
    <property type="entry name" value="PROKAR_LIPOPROTEIN"/>
    <property type="match status" value="1"/>
</dbReference>
<accession>A0A3B1C6W3</accession>
<organism evidence="7">
    <name type="scientific">hydrothermal vent metagenome</name>
    <dbReference type="NCBI Taxonomy" id="652676"/>
    <lineage>
        <taxon>unclassified sequences</taxon>
        <taxon>metagenomes</taxon>
        <taxon>ecological metagenomes</taxon>
    </lineage>
</organism>
<feature type="domain" description="PpiC" evidence="6">
    <location>
        <begin position="134"/>
        <end position="237"/>
    </location>
</feature>
<proteinExistence type="predicted"/>
<protein>
    <recommendedName>
        <fullName evidence="2">peptidylprolyl isomerase</fullName>
        <ecNumber evidence="2">5.2.1.8</ecNumber>
    </recommendedName>
</protein>
<evidence type="ECO:0000313" key="7">
    <source>
        <dbReference type="EMBL" id="VAX19764.1"/>
    </source>
</evidence>
<comment type="catalytic activity">
    <reaction evidence="1">
        <text>[protein]-peptidylproline (omega=180) = [protein]-peptidylproline (omega=0)</text>
        <dbReference type="Rhea" id="RHEA:16237"/>
        <dbReference type="Rhea" id="RHEA-COMP:10747"/>
        <dbReference type="Rhea" id="RHEA-COMP:10748"/>
        <dbReference type="ChEBI" id="CHEBI:83833"/>
        <dbReference type="ChEBI" id="CHEBI:83834"/>
        <dbReference type="EC" id="5.2.1.8"/>
    </reaction>
</comment>
<reference evidence="7" key="1">
    <citation type="submission" date="2018-06" db="EMBL/GenBank/DDBJ databases">
        <authorList>
            <person name="Zhirakovskaya E."/>
        </authorList>
    </citation>
    <scope>NUCLEOTIDE SEQUENCE</scope>
</reference>
<keyword evidence="5" id="KW-0413">Isomerase</keyword>
<gene>
    <name evidence="7" type="ORF">MNBD_IGNAVI01-2081</name>
</gene>
<evidence type="ECO:0000256" key="2">
    <source>
        <dbReference type="ARBA" id="ARBA00013194"/>
    </source>
</evidence>
<dbReference type="EMBL" id="UOGD01000151">
    <property type="protein sequence ID" value="VAX19764.1"/>
    <property type="molecule type" value="Genomic_DNA"/>
</dbReference>
<keyword evidence="3" id="KW-0732">Signal</keyword>
<evidence type="ECO:0000256" key="1">
    <source>
        <dbReference type="ARBA" id="ARBA00000971"/>
    </source>
</evidence>
<name>A0A3B1C6W3_9ZZZZ</name>
<dbReference type="InterPro" id="IPR050245">
    <property type="entry name" value="PrsA_foldase"/>
</dbReference>
<dbReference type="PROSITE" id="PS50198">
    <property type="entry name" value="PPIC_PPIASE_2"/>
    <property type="match status" value="1"/>
</dbReference>
<dbReference type="SUPFAM" id="SSF54534">
    <property type="entry name" value="FKBP-like"/>
    <property type="match status" value="1"/>
</dbReference>
<dbReference type="AlphaFoldDB" id="A0A3B1C6W3"/>
<dbReference type="InterPro" id="IPR000297">
    <property type="entry name" value="PPIase_PpiC"/>
</dbReference>
<evidence type="ECO:0000259" key="6">
    <source>
        <dbReference type="PROSITE" id="PS50198"/>
    </source>
</evidence>
<evidence type="ECO:0000256" key="4">
    <source>
        <dbReference type="ARBA" id="ARBA00023110"/>
    </source>
</evidence>